<dbReference type="InterPro" id="IPR036388">
    <property type="entry name" value="WH-like_DNA-bd_sf"/>
</dbReference>
<protein>
    <submittedName>
        <fullName evidence="5">QorR DNA-binding transcription regulator</fullName>
    </submittedName>
</protein>
<dbReference type="GO" id="GO:0003677">
    <property type="term" value="F:DNA binding"/>
    <property type="evidence" value="ECO:0007669"/>
    <property type="project" value="UniProtKB-KW"/>
</dbReference>
<dbReference type="SUPFAM" id="SSF46785">
    <property type="entry name" value="Winged helix' DNA-binding domain"/>
    <property type="match status" value="1"/>
</dbReference>
<organism evidence="5 6">
    <name type="scientific">Corynebacterium matruchotii</name>
    <dbReference type="NCBI Taxonomy" id="43768"/>
    <lineage>
        <taxon>Bacteria</taxon>
        <taxon>Bacillati</taxon>
        <taxon>Actinomycetota</taxon>
        <taxon>Actinomycetes</taxon>
        <taxon>Mycobacteriales</taxon>
        <taxon>Corynebacteriaceae</taxon>
        <taxon>Corynebacterium</taxon>
    </lineage>
</organism>
<evidence type="ECO:0000259" key="4">
    <source>
        <dbReference type="PROSITE" id="PS51118"/>
    </source>
</evidence>
<accession>A0A6H9XI62</accession>
<gene>
    <name evidence="5" type="primary">yybR</name>
    <name evidence="5" type="ORF">NCTC10254_00576</name>
</gene>
<feature type="domain" description="HTH hxlR-type" evidence="4">
    <location>
        <begin position="11"/>
        <end position="109"/>
    </location>
</feature>
<evidence type="ECO:0000313" key="5">
    <source>
        <dbReference type="EMBL" id="SPW24206.1"/>
    </source>
</evidence>
<dbReference type="InterPro" id="IPR011991">
    <property type="entry name" value="ArsR-like_HTH"/>
</dbReference>
<evidence type="ECO:0000256" key="3">
    <source>
        <dbReference type="ARBA" id="ARBA00023163"/>
    </source>
</evidence>
<evidence type="ECO:0000256" key="2">
    <source>
        <dbReference type="ARBA" id="ARBA00023125"/>
    </source>
</evidence>
<dbReference type="InterPro" id="IPR002577">
    <property type="entry name" value="HTH_HxlR"/>
</dbReference>
<dbReference type="Pfam" id="PF01638">
    <property type="entry name" value="HxlR"/>
    <property type="match status" value="1"/>
</dbReference>
<dbReference type="InterPro" id="IPR036390">
    <property type="entry name" value="WH_DNA-bd_sf"/>
</dbReference>
<keyword evidence="1" id="KW-0805">Transcription regulation</keyword>
<proteinExistence type="predicted"/>
<dbReference type="Proteomes" id="UP000249886">
    <property type="component" value="Unassembled WGS sequence"/>
</dbReference>
<dbReference type="Gene3D" id="1.10.10.10">
    <property type="entry name" value="Winged helix-like DNA-binding domain superfamily/Winged helix DNA-binding domain"/>
    <property type="match status" value="1"/>
</dbReference>
<sequence length="122" mass="13884">MEIKKPDLPTCPVETTLFFLSTKWSALILRDLMDGPRRFNELQRSIGHISQKVLTSNLRQMEKHGLLTRTVYAEVPPRVEYELTELGASLKPVLDTLRWWGEIYSASASGTSLTGHRQPPHP</sequence>
<dbReference type="RefSeq" id="WP_005524528.1">
    <property type="nucleotide sequence ID" value="NZ_CAUOYC010000003.1"/>
</dbReference>
<evidence type="ECO:0000313" key="6">
    <source>
        <dbReference type="Proteomes" id="UP000249886"/>
    </source>
</evidence>
<evidence type="ECO:0000256" key="1">
    <source>
        <dbReference type="ARBA" id="ARBA00023015"/>
    </source>
</evidence>
<dbReference type="CDD" id="cd00090">
    <property type="entry name" value="HTH_ARSR"/>
    <property type="match status" value="1"/>
</dbReference>
<keyword evidence="2 5" id="KW-0238">DNA-binding</keyword>
<name>A0A6H9XI62_9CORY</name>
<reference evidence="5 6" key="1">
    <citation type="submission" date="2018-06" db="EMBL/GenBank/DDBJ databases">
        <authorList>
            <consortium name="Pathogen Informatics"/>
            <person name="Doyle S."/>
        </authorList>
    </citation>
    <scope>NUCLEOTIDE SEQUENCE [LARGE SCALE GENOMIC DNA]</scope>
    <source>
        <strain evidence="5 6">NCTC10254</strain>
    </source>
</reference>
<keyword evidence="3" id="KW-0804">Transcription</keyword>
<dbReference type="PANTHER" id="PTHR33204">
    <property type="entry name" value="TRANSCRIPTIONAL REGULATOR, MARR FAMILY"/>
    <property type="match status" value="1"/>
</dbReference>
<dbReference type="PANTHER" id="PTHR33204:SF37">
    <property type="entry name" value="HTH-TYPE TRANSCRIPTIONAL REGULATOR YODB"/>
    <property type="match status" value="1"/>
</dbReference>
<comment type="caution">
    <text evidence="5">The sequence shown here is derived from an EMBL/GenBank/DDBJ whole genome shotgun (WGS) entry which is preliminary data.</text>
</comment>
<dbReference type="PROSITE" id="PS51118">
    <property type="entry name" value="HTH_HXLR"/>
    <property type="match status" value="1"/>
</dbReference>
<dbReference type="EMBL" id="UARK01000001">
    <property type="protein sequence ID" value="SPW24206.1"/>
    <property type="molecule type" value="Genomic_DNA"/>
</dbReference>
<dbReference type="GeneID" id="84572997"/>
<dbReference type="AlphaFoldDB" id="A0A6H9XI62"/>